<keyword evidence="1" id="KW-0547">Nucleotide-binding</keyword>
<dbReference type="PRINTS" id="PR00038">
    <property type="entry name" value="HTHLUXR"/>
</dbReference>
<reference evidence="5 6" key="1">
    <citation type="submission" date="2019-09" db="EMBL/GenBank/DDBJ databases">
        <title>Screening of Novel Bioactive Compounds from Soil-Associated.</title>
        <authorList>
            <person name="Zhao S."/>
        </authorList>
    </citation>
    <scope>NUCLEOTIDE SEQUENCE [LARGE SCALE GENOMIC DNA]</scope>
    <source>
        <strain evidence="5 6">HIT-DPA4</strain>
    </source>
</reference>
<dbReference type="EMBL" id="VZRB01000013">
    <property type="protein sequence ID" value="KAB1145060.1"/>
    <property type="molecule type" value="Genomic_DNA"/>
</dbReference>
<dbReference type="GO" id="GO:0003677">
    <property type="term" value="F:DNA binding"/>
    <property type="evidence" value="ECO:0007669"/>
    <property type="project" value="InterPro"/>
</dbReference>
<evidence type="ECO:0000259" key="4">
    <source>
        <dbReference type="PROSITE" id="PS50043"/>
    </source>
</evidence>
<dbReference type="InterPro" id="IPR036388">
    <property type="entry name" value="WH-like_DNA-bd_sf"/>
</dbReference>
<organism evidence="5 6">
    <name type="scientific">Streptomyces luteolifulvus</name>
    <dbReference type="NCBI Taxonomy" id="2615112"/>
    <lineage>
        <taxon>Bacteria</taxon>
        <taxon>Bacillati</taxon>
        <taxon>Actinomycetota</taxon>
        <taxon>Actinomycetes</taxon>
        <taxon>Kitasatosporales</taxon>
        <taxon>Streptomycetaceae</taxon>
        <taxon>Streptomyces</taxon>
    </lineage>
</organism>
<feature type="region of interest" description="Disordered" evidence="3">
    <location>
        <begin position="835"/>
        <end position="856"/>
    </location>
</feature>
<dbReference type="InterPro" id="IPR016032">
    <property type="entry name" value="Sig_transdc_resp-reg_C-effctor"/>
</dbReference>
<evidence type="ECO:0000256" key="2">
    <source>
        <dbReference type="ARBA" id="ARBA00022840"/>
    </source>
</evidence>
<dbReference type="GO" id="GO:0005737">
    <property type="term" value="C:cytoplasm"/>
    <property type="evidence" value="ECO:0007669"/>
    <property type="project" value="TreeGrafter"/>
</dbReference>
<dbReference type="CDD" id="cd06170">
    <property type="entry name" value="LuxR_C_like"/>
    <property type="match status" value="1"/>
</dbReference>
<dbReference type="InterPro" id="IPR041664">
    <property type="entry name" value="AAA_16"/>
</dbReference>
<evidence type="ECO:0000313" key="6">
    <source>
        <dbReference type="Proteomes" id="UP000442707"/>
    </source>
</evidence>
<dbReference type="RefSeq" id="WP_150950533.1">
    <property type="nucleotide sequence ID" value="NZ_VZRB01000013.1"/>
</dbReference>
<protein>
    <submittedName>
        <fullName evidence="5">AAA family ATPase</fullName>
    </submittedName>
</protein>
<feature type="domain" description="HTH luxR-type" evidence="4">
    <location>
        <begin position="856"/>
        <end position="921"/>
    </location>
</feature>
<feature type="region of interest" description="Disordered" evidence="3">
    <location>
        <begin position="922"/>
        <end position="947"/>
    </location>
</feature>
<name>A0A6H9V182_9ACTN</name>
<keyword evidence="2" id="KW-0067">ATP-binding</keyword>
<dbReference type="Proteomes" id="UP000442707">
    <property type="component" value="Unassembled WGS sequence"/>
</dbReference>
<dbReference type="PANTHER" id="PTHR16305:SF35">
    <property type="entry name" value="TRANSCRIPTIONAL ACTIVATOR DOMAIN"/>
    <property type="match status" value="1"/>
</dbReference>
<evidence type="ECO:0000256" key="3">
    <source>
        <dbReference type="SAM" id="MobiDB-lite"/>
    </source>
</evidence>
<dbReference type="Pfam" id="PF00196">
    <property type="entry name" value="GerE"/>
    <property type="match status" value="1"/>
</dbReference>
<dbReference type="PANTHER" id="PTHR16305">
    <property type="entry name" value="TESTICULAR SOLUBLE ADENYLYL CYCLASE"/>
    <property type="match status" value="1"/>
</dbReference>
<comment type="caution">
    <text evidence="5">The sequence shown here is derived from an EMBL/GenBank/DDBJ whole genome shotgun (WGS) entry which is preliminary data.</text>
</comment>
<dbReference type="AlphaFoldDB" id="A0A6H9V182"/>
<proteinExistence type="predicted"/>
<accession>A0A6H9V182</accession>
<dbReference type="Gene3D" id="1.10.10.10">
    <property type="entry name" value="Winged helix-like DNA-binding domain superfamily/Winged helix DNA-binding domain"/>
    <property type="match status" value="1"/>
</dbReference>
<evidence type="ECO:0000256" key="1">
    <source>
        <dbReference type="ARBA" id="ARBA00022741"/>
    </source>
</evidence>
<evidence type="ECO:0000313" key="5">
    <source>
        <dbReference type="EMBL" id="KAB1145060.1"/>
    </source>
</evidence>
<keyword evidence="6" id="KW-1185">Reference proteome</keyword>
<dbReference type="SMART" id="SM00421">
    <property type="entry name" value="HTH_LUXR"/>
    <property type="match status" value="1"/>
</dbReference>
<dbReference type="InterPro" id="IPR000792">
    <property type="entry name" value="Tscrpt_reg_LuxR_C"/>
</dbReference>
<dbReference type="PROSITE" id="PS00622">
    <property type="entry name" value="HTH_LUXR_1"/>
    <property type="match status" value="1"/>
</dbReference>
<dbReference type="GO" id="GO:0004016">
    <property type="term" value="F:adenylate cyclase activity"/>
    <property type="evidence" value="ECO:0007669"/>
    <property type="project" value="TreeGrafter"/>
</dbReference>
<dbReference type="Pfam" id="PF13191">
    <property type="entry name" value="AAA_16"/>
    <property type="match status" value="1"/>
</dbReference>
<dbReference type="PROSITE" id="PS50043">
    <property type="entry name" value="HTH_LUXR_2"/>
    <property type="match status" value="1"/>
</dbReference>
<dbReference type="Gene3D" id="1.25.40.10">
    <property type="entry name" value="Tetratricopeptide repeat domain"/>
    <property type="match status" value="1"/>
</dbReference>
<dbReference type="InterPro" id="IPR011990">
    <property type="entry name" value="TPR-like_helical_dom_sf"/>
</dbReference>
<dbReference type="SUPFAM" id="SSF46894">
    <property type="entry name" value="C-terminal effector domain of the bipartite response regulators"/>
    <property type="match status" value="1"/>
</dbReference>
<sequence>MARMGYDAALSQLRGLLAESRSGSGRLALVEGGLASGKTHLLHEFSRQAVKSGALVLTATGSRAERKLPMGVVDQLFRSAGPAASLPEHATRLIGIPDESAASWGANQLTPYRTPDTRVRELCGLLLDLCADQPVVLAVDDVQFADGPSLRLLLSLQRRMVSARLLIVLNEWHRGKPTLPEFRAELTRHPYSHLRLASLSVEDITTLLAKEAGVPDPARLAQGYHRVTGGNPMLMHAALDDRAGALAADEDADRDGPVVGFAFAQAVLAGLYRWDAELLSVARAAAVLGGRSTPALITQLLGSRLEDTEELVRILADSGMLLGARIRHPRAETAILDGMPYGERSGLHTQVARLLYERGTAAIDVARHLLAADEAPEPWAVAALRDASEHALAAGDPDTAVRCLELAVGASSDPRERHASMYDLTRVLWRKNSAVATTYLPSLRGAVEAGQLSVAAAVAVVRYSLWHGEVEAATRAAAVLTEAPDGLDPRSAAELSATFHWYFGSDRRLKAGTDGARSSARRGTWAHAVDRMTTFWVRGGSDTATTSAQHILQSCHVGDTPLEVVAGALLALRCGSKPKLARSWCERLTQEAARFGDVTWQAVLSGISASIALRLGDLATAVQQAERALQLLPAKAWGILIGLPRATLVAARTCLGDYDAAAQVLRQPVPDAMFETFLGLYYLEARGRFFLATDQALAAGGDFQLCGRLMREWEVDLPALNPWRGNLAQVNLELGHTGEARELVRQQLERARSADIRIRGISLRVLAAASEPAQRPALLRQSVEFLTAAQDRLELARALNDFSLAHQKLGECDQARLLARRATQVTRACLAPGLPADEEGGADQRTAAQAGWRQEDHQTRQVLSEAERRVAELAALGHTNREISQMLYITVSTVEQHLTRVYRKLGITRRTDLLAVYELREHGGGPQQNDLTDADTLLSAGREDIAS</sequence>
<dbReference type="GO" id="GO:0005524">
    <property type="term" value="F:ATP binding"/>
    <property type="evidence" value="ECO:0007669"/>
    <property type="project" value="UniProtKB-KW"/>
</dbReference>
<dbReference type="GO" id="GO:0006355">
    <property type="term" value="P:regulation of DNA-templated transcription"/>
    <property type="evidence" value="ECO:0007669"/>
    <property type="project" value="InterPro"/>
</dbReference>
<gene>
    <name evidence="5" type="ORF">F7R91_20570</name>
</gene>